<reference evidence="2" key="1">
    <citation type="submission" date="2023-07" db="EMBL/GenBank/DDBJ databases">
        <title>draft genome sequence of fig (Ficus carica).</title>
        <authorList>
            <person name="Takahashi T."/>
            <person name="Nishimura K."/>
        </authorList>
    </citation>
    <scope>NUCLEOTIDE SEQUENCE</scope>
</reference>
<dbReference type="EMBL" id="BTGU01001960">
    <property type="protein sequence ID" value="GMN31939.1"/>
    <property type="molecule type" value="Genomic_DNA"/>
</dbReference>
<gene>
    <name evidence="1" type="ORF">TIFTF001_041654</name>
    <name evidence="2" type="ORF">TIFTF001_041660</name>
</gene>
<name>A0AA87ZF46_FICCA</name>
<proteinExistence type="predicted"/>
<accession>A0AA87ZF46</accession>
<keyword evidence="3" id="KW-1185">Reference proteome</keyword>
<sequence length="155" mass="15622">RIVTEGDLADVVEREPLKKVLEIKDSGGRVLIRRGGGGEDGEEAVGELGVDNGFDELAEGFGVELVAGDLALELPGVAVGAEDAVAEEVGERDAEGLALAVVGEVGLEDVVDDGGVAGEDLAGAEEVLDDEGGRWGVLDELGEPLVAAVLVGHGG</sequence>
<protein>
    <submittedName>
        <fullName evidence="2">Uncharacterized protein</fullName>
    </submittedName>
</protein>
<feature type="non-terminal residue" evidence="2">
    <location>
        <position position="1"/>
    </location>
</feature>
<dbReference type="Proteomes" id="UP001187192">
    <property type="component" value="Unassembled WGS sequence"/>
</dbReference>
<evidence type="ECO:0000313" key="2">
    <source>
        <dbReference type="EMBL" id="GMN31939.1"/>
    </source>
</evidence>
<evidence type="ECO:0000313" key="1">
    <source>
        <dbReference type="EMBL" id="GMN31905.1"/>
    </source>
</evidence>
<dbReference type="AlphaFoldDB" id="A0AA87ZF46"/>
<dbReference type="EMBL" id="BTGU01001958">
    <property type="protein sequence ID" value="GMN31905.1"/>
    <property type="molecule type" value="Genomic_DNA"/>
</dbReference>
<comment type="caution">
    <text evidence="2">The sequence shown here is derived from an EMBL/GenBank/DDBJ whole genome shotgun (WGS) entry which is preliminary data.</text>
</comment>
<evidence type="ECO:0000313" key="3">
    <source>
        <dbReference type="Proteomes" id="UP001187192"/>
    </source>
</evidence>
<organism evidence="2 3">
    <name type="scientific">Ficus carica</name>
    <name type="common">Common fig</name>
    <dbReference type="NCBI Taxonomy" id="3494"/>
    <lineage>
        <taxon>Eukaryota</taxon>
        <taxon>Viridiplantae</taxon>
        <taxon>Streptophyta</taxon>
        <taxon>Embryophyta</taxon>
        <taxon>Tracheophyta</taxon>
        <taxon>Spermatophyta</taxon>
        <taxon>Magnoliopsida</taxon>
        <taxon>eudicotyledons</taxon>
        <taxon>Gunneridae</taxon>
        <taxon>Pentapetalae</taxon>
        <taxon>rosids</taxon>
        <taxon>fabids</taxon>
        <taxon>Rosales</taxon>
        <taxon>Moraceae</taxon>
        <taxon>Ficeae</taxon>
        <taxon>Ficus</taxon>
    </lineage>
</organism>